<protein>
    <submittedName>
        <fullName evidence="1">Uncharacterized protein</fullName>
    </submittedName>
</protein>
<keyword evidence="2" id="KW-1185">Reference proteome</keyword>
<evidence type="ECO:0000313" key="1">
    <source>
        <dbReference type="EMBL" id="TNC20568.1"/>
    </source>
</evidence>
<reference evidence="1 2" key="1">
    <citation type="submission" date="2019-06" db="EMBL/GenBank/DDBJ databases">
        <title>Amycolatopsis alkalitolerans sp. nov., isolated from Gastrodia elata Blume.</title>
        <authorList>
            <person name="Narsing Rao M.P."/>
            <person name="Li W.J."/>
        </authorList>
    </citation>
    <scope>NUCLEOTIDE SEQUENCE [LARGE SCALE GENOMIC DNA]</scope>
    <source>
        <strain evidence="1 2">SYSUP0005</strain>
    </source>
</reference>
<dbReference type="Proteomes" id="UP000305546">
    <property type="component" value="Unassembled WGS sequence"/>
</dbReference>
<organism evidence="1 2">
    <name type="scientific">Amycolatopsis alkalitolerans</name>
    <dbReference type="NCBI Taxonomy" id="2547244"/>
    <lineage>
        <taxon>Bacteria</taxon>
        <taxon>Bacillati</taxon>
        <taxon>Actinomycetota</taxon>
        <taxon>Actinomycetes</taxon>
        <taxon>Pseudonocardiales</taxon>
        <taxon>Pseudonocardiaceae</taxon>
        <taxon>Amycolatopsis</taxon>
    </lineage>
</organism>
<gene>
    <name evidence="1" type="ORF">FG385_30555</name>
</gene>
<name>A0A5C4LT77_9PSEU</name>
<proteinExistence type="predicted"/>
<dbReference type="RefSeq" id="WP_139100276.1">
    <property type="nucleotide sequence ID" value="NZ_VDFW01000042.1"/>
</dbReference>
<dbReference type="AlphaFoldDB" id="A0A5C4LT77"/>
<sequence length="74" mass="7961">MADRIKLVLPADERRLIVRVEMDREWVGDLLCTSASQQAALLSALSAGAVSVVTRPIPRPDWGILEPPVPSIGG</sequence>
<evidence type="ECO:0000313" key="2">
    <source>
        <dbReference type="Proteomes" id="UP000305546"/>
    </source>
</evidence>
<comment type="caution">
    <text evidence="1">The sequence shown here is derived from an EMBL/GenBank/DDBJ whole genome shotgun (WGS) entry which is preliminary data.</text>
</comment>
<dbReference type="EMBL" id="VDFW01000042">
    <property type="protein sequence ID" value="TNC20568.1"/>
    <property type="molecule type" value="Genomic_DNA"/>
</dbReference>
<accession>A0A5C4LT77</accession>